<accession>A0AA39HPJ4</accession>
<comment type="caution">
    <text evidence="4">The sequence shown here is derived from an EMBL/GenBank/DDBJ whole genome shotgun (WGS) entry which is preliminary data.</text>
</comment>
<dbReference type="Proteomes" id="UP001175271">
    <property type="component" value="Unassembled WGS sequence"/>
</dbReference>
<dbReference type="PROSITE" id="PS51767">
    <property type="entry name" value="PEPTIDASE_A1"/>
    <property type="match status" value="1"/>
</dbReference>
<dbReference type="EMBL" id="JAUCMV010000003">
    <property type="protein sequence ID" value="KAK0408474.1"/>
    <property type="molecule type" value="Genomic_DNA"/>
</dbReference>
<dbReference type="AlphaFoldDB" id="A0AA39HPJ4"/>
<evidence type="ECO:0000256" key="1">
    <source>
        <dbReference type="ARBA" id="ARBA00007447"/>
    </source>
</evidence>
<dbReference type="InterPro" id="IPR033121">
    <property type="entry name" value="PEPTIDASE_A1"/>
</dbReference>
<evidence type="ECO:0000313" key="5">
    <source>
        <dbReference type="Proteomes" id="UP001175271"/>
    </source>
</evidence>
<keyword evidence="5" id="KW-1185">Reference proteome</keyword>
<organism evidence="4 5">
    <name type="scientific">Steinernema hermaphroditum</name>
    <dbReference type="NCBI Taxonomy" id="289476"/>
    <lineage>
        <taxon>Eukaryota</taxon>
        <taxon>Metazoa</taxon>
        <taxon>Ecdysozoa</taxon>
        <taxon>Nematoda</taxon>
        <taxon>Chromadorea</taxon>
        <taxon>Rhabditida</taxon>
        <taxon>Tylenchina</taxon>
        <taxon>Panagrolaimomorpha</taxon>
        <taxon>Strongyloidoidea</taxon>
        <taxon>Steinernematidae</taxon>
        <taxon>Steinernema</taxon>
    </lineage>
</organism>
<keyword evidence="2" id="KW-0732">Signal</keyword>
<proteinExistence type="inferred from homology"/>
<dbReference type="Pfam" id="PF00026">
    <property type="entry name" value="Asp"/>
    <property type="match status" value="1"/>
</dbReference>
<dbReference type="GO" id="GO:0004190">
    <property type="term" value="F:aspartic-type endopeptidase activity"/>
    <property type="evidence" value="ECO:0007669"/>
    <property type="project" value="InterPro"/>
</dbReference>
<dbReference type="SUPFAM" id="SSF50630">
    <property type="entry name" value="Acid proteases"/>
    <property type="match status" value="1"/>
</dbReference>
<name>A0AA39HPJ4_9BILA</name>
<dbReference type="GO" id="GO:0006508">
    <property type="term" value="P:proteolysis"/>
    <property type="evidence" value="ECO:0007669"/>
    <property type="project" value="InterPro"/>
</dbReference>
<dbReference type="InterPro" id="IPR001461">
    <property type="entry name" value="Aspartic_peptidase_A1"/>
</dbReference>
<feature type="signal peptide" evidence="2">
    <location>
        <begin position="1"/>
        <end position="15"/>
    </location>
</feature>
<reference evidence="4" key="1">
    <citation type="submission" date="2023-06" db="EMBL/GenBank/DDBJ databases">
        <title>Genomic analysis of the entomopathogenic nematode Steinernema hermaphroditum.</title>
        <authorList>
            <person name="Schwarz E.M."/>
            <person name="Heppert J.K."/>
            <person name="Baniya A."/>
            <person name="Schwartz H.T."/>
            <person name="Tan C.-H."/>
            <person name="Antoshechkin I."/>
            <person name="Sternberg P.W."/>
            <person name="Goodrich-Blair H."/>
            <person name="Dillman A.R."/>
        </authorList>
    </citation>
    <scope>NUCLEOTIDE SEQUENCE</scope>
    <source>
        <strain evidence="4">PS9179</strain>
        <tissue evidence="4">Whole animal</tissue>
    </source>
</reference>
<sequence>MRQLLFLLLFGFAFGKIFRTGPYPLKVNRRLPELGQSRVHYKHDPKDMKLIETYLMIGSGMQMGDYVVDTIAGDLEVTLCSRNPTPEDGPCYDWSGSYSFERRSDHTASDTVLNNHMYIMSNITFATRKAPTSTIGNLGLGGAFSSKYPGETSFPLDFLSGSERKKFSLSIGLNDCDSGMDFDGNDMCKEGANTLYLPTSSSLYWQFSFTQIAFGDLKFAVAAHMVVDTTKEYIGMPRKYLVQFTKAHNIVWDGLYGAYTVDCEMSKTLPDMVLKVQGGTLTIKAAQYVYTKEKLSNGKCVLNFEDSKAFGFGPSWYFGVQLLESYCVSFDYDNKKIGFTENDDGFECTEH</sequence>
<dbReference type="PANTHER" id="PTHR47966">
    <property type="entry name" value="BETA-SITE APP-CLEAVING ENZYME, ISOFORM A-RELATED"/>
    <property type="match status" value="1"/>
</dbReference>
<dbReference type="PANTHER" id="PTHR47966:SF51">
    <property type="entry name" value="BETA-SITE APP-CLEAVING ENZYME, ISOFORM A-RELATED"/>
    <property type="match status" value="1"/>
</dbReference>
<evidence type="ECO:0000256" key="2">
    <source>
        <dbReference type="SAM" id="SignalP"/>
    </source>
</evidence>
<gene>
    <name evidence="4" type="ORF">QR680_003981</name>
</gene>
<dbReference type="Gene3D" id="2.40.70.10">
    <property type="entry name" value="Acid Proteases"/>
    <property type="match status" value="1"/>
</dbReference>
<dbReference type="InterPro" id="IPR021109">
    <property type="entry name" value="Peptidase_aspartic_dom_sf"/>
</dbReference>
<protein>
    <recommendedName>
        <fullName evidence="3">Peptidase A1 domain-containing protein</fullName>
    </recommendedName>
</protein>
<evidence type="ECO:0000313" key="4">
    <source>
        <dbReference type="EMBL" id="KAK0408474.1"/>
    </source>
</evidence>
<comment type="similarity">
    <text evidence="1">Belongs to the peptidase A1 family.</text>
</comment>
<feature type="chain" id="PRO_5041270555" description="Peptidase A1 domain-containing protein" evidence="2">
    <location>
        <begin position="16"/>
        <end position="351"/>
    </location>
</feature>
<feature type="domain" description="Peptidase A1" evidence="3">
    <location>
        <begin position="51"/>
        <end position="340"/>
    </location>
</feature>
<dbReference type="GO" id="GO:0005764">
    <property type="term" value="C:lysosome"/>
    <property type="evidence" value="ECO:0007669"/>
    <property type="project" value="TreeGrafter"/>
</dbReference>
<evidence type="ECO:0000259" key="3">
    <source>
        <dbReference type="PROSITE" id="PS51767"/>
    </source>
</evidence>